<keyword evidence="4" id="KW-0472">Membrane</keyword>
<evidence type="ECO:0000256" key="2">
    <source>
        <dbReference type="ARBA" id="ARBA00023125"/>
    </source>
</evidence>
<comment type="caution">
    <text evidence="6">The sequence shown here is derived from an EMBL/GenBank/DDBJ whole genome shotgun (WGS) entry which is preliminary data.</text>
</comment>
<dbReference type="PRINTS" id="PR00032">
    <property type="entry name" value="HTHARAC"/>
</dbReference>
<dbReference type="Gene3D" id="1.10.10.60">
    <property type="entry name" value="Homeodomain-like"/>
    <property type="match status" value="2"/>
</dbReference>
<gene>
    <name evidence="6" type="ORF">WAE96_18020</name>
</gene>
<dbReference type="RefSeq" id="WP_336436540.1">
    <property type="nucleotide sequence ID" value="NZ_JBAWKS010000002.1"/>
</dbReference>
<proteinExistence type="predicted"/>
<feature type="transmembrane region" description="Helical" evidence="4">
    <location>
        <begin position="229"/>
        <end position="249"/>
    </location>
</feature>
<keyword evidence="1" id="KW-0805">Transcription regulation</keyword>
<feature type="transmembrane region" description="Helical" evidence="4">
    <location>
        <begin position="106"/>
        <end position="128"/>
    </location>
</feature>
<dbReference type="Proteomes" id="UP001382455">
    <property type="component" value="Unassembled WGS sequence"/>
</dbReference>
<dbReference type="PROSITE" id="PS00041">
    <property type="entry name" value="HTH_ARAC_FAMILY_1"/>
    <property type="match status" value="1"/>
</dbReference>
<evidence type="ECO:0000256" key="4">
    <source>
        <dbReference type="SAM" id="Phobius"/>
    </source>
</evidence>
<accession>A0ABU8EZE8</accession>
<evidence type="ECO:0000313" key="6">
    <source>
        <dbReference type="EMBL" id="MEI4551578.1"/>
    </source>
</evidence>
<evidence type="ECO:0000256" key="3">
    <source>
        <dbReference type="ARBA" id="ARBA00023163"/>
    </source>
</evidence>
<feature type="transmembrane region" description="Helical" evidence="4">
    <location>
        <begin position="34"/>
        <end position="55"/>
    </location>
</feature>
<feature type="transmembrane region" description="Helical" evidence="4">
    <location>
        <begin position="6"/>
        <end position="27"/>
    </location>
</feature>
<keyword evidence="2" id="KW-0238">DNA-binding</keyword>
<keyword evidence="3" id="KW-0804">Transcription</keyword>
<dbReference type="SMART" id="SM00342">
    <property type="entry name" value="HTH_ARAC"/>
    <property type="match status" value="1"/>
</dbReference>
<evidence type="ECO:0000313" key="7">
    <source>
        <dbReference type="Proteomes" id="UP001382455"/>
    </source>
</evidence>
<dbReference type="PANTHER" id="PTHR43280:SF29">
    <property type="entry name" value="ARAC-FAMILY TRANSCRIPTIONAL REGULATOR"/>
    <property type="match status" value="1"/>
</dbReference>
<organism evidence="6 7">
    <name type="scientific">Pseudoalteromonas spongiae</name>
    <dbReference type="NCBI Taxonomy" id="298657"/>
    <lineage>
        <taxon>Bacteria</taxon>
        <taxon>Pseudomonadati</taxon>
        <taxon>Pseudomonadota</taxon>
        <taxon>Gammaproteobacteria</taxon>
        <taxon>Alteromonadales</taxon>
        <taxon>Pseudoalteromonadaceae</taxon>
        <taxon>Pseudoalteromonas</taxon>
    </lineage>
</organism>
<feature type="transmembrane region" description="Helical" evidence="4">
    <location>
        <begin position="196"/>
        <end position="217"/>
    </location>
</feature>
<protein>
    <submittedName>
        <fullName evidence="6">AraC family transcriptional regulator</fullName>
    </submittedName>
</protein>
<keyword evidence="4" id="KW-1133">Transmembrane helix</keyword>
<reference evidence="6 7" key="1">
    <citation type="submission" date="2023-12" db="EMBL/GenBank/DDBJ databases">
        <title>Friends and Foes: Symbiotic and Algicidal bacterial influence on Karenia brevis blooms.</title>
        <authorList>
            <person name="Fei C."/>
            <person name="Mohamed A.R."/>
            <person name="Booker A."/>
            <person name="Arshad M."/>
            <person name="Klass S."/>
            <person name="Ahn S."/>
            <person name="Gilbert P.M."/>
            <person name="Heil C.A."/>
            <person name="Martinez J.M."/>
            <person name="Amin S.A."/>
        </authorList>
    </citation>
    <scope>NUCLEOTIDE SEQUENCE [LARGE SCALE GENOMIC DNA]</scope>
    <source>
        <strain evidence="6 7">CE15</strain>
    </source>
</reference>
<sequence>MQPSEIYLFAINIATLTLLGFNASLLITKKRQNFGYASLSCCFIAIAIVICQPSLKLLAPEWRQTQLIVSLPALLLIAPSFWFYIKSLTAESKWTLTKHDKWHFALPAIGLFISLFALVLPSEIQHGLLVDGDDVVLESASPFLRYSVYTGLIITFLLVISWVLQSAFYVVKTLVRLNRYRTHLKDIFATTEQKEMGWLTALALLVGIPWGLFAINLTLNNLLFPSEMYTPFSSLLLLLAVTFLATWALRQKPGFEEIFDEINKDDEPRVLSATQNKYKTSALTEDNLQHIANKLENAMQTEQVYLNAALSLPILAKSINTSSTYISQTLNERLKVNFFDYVNGYRVKHAKNELTSTNKTVLDIAMDAGFNSKSAFYTAFKKYTGFTPMQYRKQHTSL</sequence>
<keyword evidence="7" id="KW-1185">Reference proteome</keyword>
<feature type="transmembrane region" description="Helical" evidence="4">
    <location>
        <begin position="67"/>
        <end position="85"/>
    </location>
</feature>
<dbReference type="InterPro" id="IPR018060">
    <property type="entry name" value="HTH_AraC"/>
</dbReference>
<dbReference type="InterPro" id="IPR018062">
    <property type="entry name" value="HTH_AraC-typ_CS"/>
</dbReference>
<name>A0ABU8EZE8_9GAMM</name>
<evidence type="ECO:0000259" key="5">
    <source>
        <dbReference type="PROSITE" id="PS01124"/>
    </source>
</evidence>
<feature type="transmembrane region" description="Helical" evidence="4">
    <location>
        <begin position="148"/>
        <end position="175"/>
    </location>
</feature>
<dbReference type="InterPro" id="IPR020449">
    <property type="entry name" value="Tscrpt_reg_AraC-type_HTH"/>
</dbReference>
<dbReference type="InterPro" id="IPR009057">
    <property type="entry name" value="Homeodomain-like_sf"/>
</dbReference>
<keyword evidence="4" id="KW-0812">Transmembrane</keyword>
<dbReference type="SUPFAM" id="SSF46689">
    <property type="entry name" value="Homeodomain-like"/>
    <property type="match status" value="1"/>
</dbReference>
<dbReference type="EMBL" id="JBAWKS010000002">
    <property type="protein sequence ID" value="MEI4551578.1"/>
    <property type="molecule type" value="Genomic_DNA"/>
</dbReference>
<dbReference type="PROSITE" id="PS01124">
    <property type="entry name" value="HTH_ARAC_FAMILY_2"/>
    <property type="match status" value="1"/>
</dbReference>
<evidence type="ECO:0000256" key="1">
    <source>
        <dbReference type="ARBA" id="ARBA00023015"/>
    </source>
</evidence>
<dbReference type="PANTHER" id="PTHR43280">
    <property type="entry name" value="ARAC-FAMILY TRANSCRIPTIONAL REGULATOR"/>
    <property type="match status" value="1"/>
</dbReference>
<dbReference type="Pfam" id="PF12833">
    <property type="entry name" value="HTH_18"/>
    <property type="match status" value="1"/>
</dbReference>
<feature type="domain" description="HTH araC/xylS-type" evidence="5">
    <location>
        <begin position="289"/>
        <end position="394"/>
    </location>
</feature>